<dbReference type="AlphaFoldDB" id="A0A084AEZ1"/>
<accession>A0A084AEZ1</accession>
<evidence type="ECO:0000313" key="2">
    <source>
        <dbReference type="Proteomes" id="UP000028045"/>
    </source>
</evidence>
<dbReference type="HOGENOM" id="CLU_736019_0_0_1"/>
<dbReference type="Proteomes" id="UP000028045">
    <property type="component" value="Unassembled WGS sequence"/>
</dbReference>
<gene>
    <name evidence="1" type="ORF">S7711_11541</name>
</gene>
<dbReference type="EMBL" id="KL649647">
    <property type="protein sequence ID" value="KEY63870.1"/>
    <property type="molecule type" value="Genomic_DNA"/>
</dbReference>
<name>A0A084AEZ1_STACB</name>
<proteinExistence type="predicted"/>
<reference evidence="1 2" key="1">
    <citation type="journal article" date="2014" name="BMC Genomics">
        <title>Comparative genome sequencing reveals chemotype-specific gene clusters in the toxigenic black mold Stachybotrys.</title>
        <authorList>
            <person name="Semeiks J."/>
            <person name="Borek D."/>
            <person name="Otwinowski Z."/>
            <person name="Grishin N.V."/>
        </authorList>
    </citation>
    <scope>NUCLEOTIDE SEQUENCE [LARGE SCALE GENOMIC DNA]</scope>
    <source>
        <strain evidence="2">CBS 109288 / IBT 7711</strain>
    </source>
</reference>
<sequence>MAFERAPSTSSDALAHIKWEFPGDIDTTSLRLLATWAKDPDTWTTFWEDDGVTTSSNPVATEQEIFDCLNERMLRLYTEMKDRSPALTLNLAAQLIIVTRCYLEDTHLRMLNLYVHHEGGYHGWAADALDNGAGPFEGCLEAASLCLGTSQRRHSTPLPNRWEDLGDLRDTLVALSKHLATAEQALLPHIAEIERVACTGDMWTPKVVDVDSPVESPSPSGFIKIRDEHGCEADLFVTTRQRRLPERCAPGKPHRRLYTSTVAAFPPIRRHYQIAPGLHSVEMPKAAWHTVARVAAVLRPHQGRHSNIKDILAKPRWRSDGPWLEKEMEAFFQRVPETNPARLLVDNVRRARLLDRERWIRTRGCGSVLGSTEVKN</sequence>
<organism evidence="1 2">
    <name type="scientific">Stachybotrys chartarum (strain CBS 109288 / IBT 7711)</name>
    <name type="common">Toxic black mold</name>
    <name type="synonym">Stilbospora chartarum</name>
    <dbReference type="NCBI Taxonomy" id="1280523"/>
    <lineage>
        <taxon>Eukaryota</taxon>
        <taxon>Fungi</taxon>
        <taxon>Dikarya</taxon>
        <taxon>Ascomycota</taxon>
        <taxon>Pezizomycotina</taxon>
        <taxon>Sordariomycetes</taxon>
        <taxon>Hypocreomycetidae</taxon>
        <taxon>Hypocreales</taxon>
        <taxon>Stachybotryaceae</taxon>
        <taxon>Stachybotrys</taxon>
    </lineage>
</organism>
<evidence type="ECO:0000313" key="1">
    <source>
        <dbReference type="EMBL" id="KEY63870.1"/>
    </source>
</evidence>
<keyword evidence="2" id="KW-1185">Reference proteome</keyword>
<protein>
    <submittedName>
        <fullName evidence="1">Uncharacterized protein</fullName>
    </submittedName>
</protein>